<comment type="caution">
    <text evidence="3">The sequence shown here is derived from an EMBL/GenBank/DDBJ whole genome shotgun (WGS) entry which is preliminary data.</text>
</comment>
<keyword evidence="1" id="KW-0732">Signal</keyword>
<feature type="chain" id="PRO_5046545236" evidence="1">
    <location>
        <begin position="23"/>
        <end position="697"/>
    </location>
</feature>
<protein>
    <submittedName>
        <fullName evidence="3">DUF3857 domain-containing protein</fullName>
    </submittedName>
</protein>
<proteinExistence type="predicted"/>
<dbReference type="PROSITE" id="PS51257">
    <property type="entry name" value="PROKAR_LIPOPROTEIN"/>
    <property type="match status" value="1"/>
</dbReference>
<evidence type="ECO:0000259" key="2">
    <source>
        <dbReference type="Pfam" id="PF12969"/>
    </source>
</evidence>
<dbReference type="InterPro" id="IPR024618">
    <property type="entry name" value="DUF3857"/>
</dbReference>
<reference evidence="3" key="1">
    <citation type="submission" date="2021-10" db="EMBL/GenBank/DDBJ databases">
        <authorList>
            <person name="Lyu M."/>
            <person name="Wang X."/>
            <person name="Meng X."/>
            <person name="Xu K."/>
        </authorList>
    </citation>
    <scope>NUCLEOTIDE SEQUENCE</scope>
    <source>
        <strain evidence="3">A6</strain>
    </source>
</reference>
<dbReference type="RefSeq" id="WP_230527922.1">
    <property type="nucleotide sequence ID" value="NZ_JAJGAK010000003.1"/>
</dbReference>
<dbReference type="EMBL" id="JAJGAK010000003">
    <property type="protein sequence ID" value="MCC8364137.1"/>
    <property type="molecule type" value="Genomic_DNA"/>
</dbReference>
<organism evidence="3 4">
    <name type="scientific">Noviluteimonas lactosilytica</name>
    <dbReference type="NCBI Taxonomy" id="2888523"/>
    <lineage>
        <taxon>Bacteria</taxon>
        <taxon>Pseudomonadati</taxon>
        <taxon>Pseudomonadota</taxon>
        <taxon>Gammaproteobacteria</taxon>
        <taxon>Lysobacterales</taxon>
        <taxon>Lysobacteraceae</taxon>
        <taxon>Noviluteimonas</taxon>
    </lineage>
</organism>
<accession>A0ABS8JKN0</accession>
<evidence type="ECO:0000256" key="1">
    <source>
        <dbReference type="SAM" id="SignalP"/>
    </source>
</evidence>
<keyword evidence="4" id="KW-1185">Reference proteome</keyword>
<evidence type="ECO:0000313" key="4">
    <source>
        <dbReference type="Proteomes" id="UP001165293"/>
    </source>
</evidence>
<gene>
    <name evidence="3" type="ORF">LK996_13750</name>
</gene>
<dbReference type="Pfam" id="PF12969">
    <property type="entry name" value="DUF3857"/>
    <property type="match status" value="1"/>
</dbReference>
<sequence>MKRWTLALALAMGLACCGTAWSADVKQADVEHKRGDFKFYVGPAPAFVEPHPVAATWDPKAPGADEKVWRYWLYDEQTDHRGGIDASYTDYAYESRTTGNVRDAGKYQIEFNPEYQRLVLHAVALRRDGKWEDRLLPDKISLARRETDFENDLSDGRVTALIVLDDVRVGDVVRVSYTITGSNPILAGQGWDGVATAWRSPMHDLHMRVLYDPGTQVQVHQRNGAPAPTVLKEPDAVEATLDVHGATPVVDEGNYPVWFDPSPRLHLGPARGWNDVVAWAMPLYPAAGALPADLQARIAEWRKLPDANARLTAALRAVQDEVRYFGVEMGSNTHRPADPSETWPRRYGDCKDKAYLLSTILAQLDIRGVPALVSTTRGRGLREIEPTAAAFNHVIVRATIDDKPVWVDPTMTQQGGDPRTLDLSDYGVGLPIVAGTTALEEIAPPAKAEAGMDTVERYTPEGKDGSLKLEIETTYRGMNANYARSSLAGSRPDEMERRYADYYRKRFGELESVQAPKVVDDRNANVLKMSESYVLRAPFEVEGNIRGLDVWAETLDGISQLPSTMARKGPMETGTPAAYRHEVSIAAPQGWRATVAPEHEKYSSPAFDFARDISKDGETVKVVYDFKVTASDIDGARATAHLEQMRKVRDALSARLRFAPPAATLEASERDKRLKSLLRDVLDSGSGDTSNTTQGAP</sequence>
<dbReference type="Proteomes" id="UP001165293">
    <property type="component" value="Unassembled WGS sequence"/>
</dbReference>
<dbReference type="SUPFAM" id="SSF54001">
    <property type="entry name" value="Cysteine proteinases"/>
    <property type="match status" value="1"/>
</dbReference>
<dbReference type="Gene3D" id="2.60.40.3140">
    <property type="match status" value="1"/>
</dbReference>
<evidence type="ECO:0000313" key="3">
    <source>
        <dbReference type="EMBL" id="MCC8364137.1"/>
    </source>
</evidence>
<feature type="signal peptide" evidence="1">
    <location>
        <begin position="1"/>
        <end position="22"/>
    </location>
</feature>
<dbReference type="InterPro" id="IPR038765">
    <property type="entry name" value="Papain-like_cys_pep_sf"/>
</dbReference>
<feature type="domain" description="DUF3857" evidence="2">
    <location>
        <begin position="88"/>
        <end position="239"/>
    </location>
</feature>
<dbReference type="Gene3D" id="3.10.620.30">
    <property type="match status" value="1"/>
</dbReference>
<name>A0ABS8JKN0_9GAMM</name>